<gene>
    <name evidence="1" type="ORF">DFH01_12330</name>
</gene>
<sequence>MNDGPPLLVGARPVISVDGQEDSALGRDLIRLETRADSNGVDELEAVFLNFGAAEGASGPGFVHFDRSRLDFGKAIAIAFNVGGSSETVFDGTISAIGALYPEQRPPELTILAEDNLARLRLKRRSRVFEQSSDADILNQLVQDAGLRADVQADGPSHTQRWQVGQSELALLRERARALDARITLRDGAVKVTTRSDGARPVTLTRLNELIRFELKADLAEQRSAVRVHGWDVGGKQAITEEAGTDAARAVAEGQGRTGAEIVREAWGDAPEDLHLDAPASTDEARRLAEARMQHRARHFLRGRGVTRGTPQLRVGARVELLDLGAWFSGVWEVTAVRHSFDQAAGYRTEFDACRAALEAGA</sequence>
<dbReference type="RefSeq" id="WP_109870708.1">
    <property type="nucleotide sequence ID" value="NZ_QGNA01000002.1"/>
</dbReference>
<evidence type="ECO:0000313" key="2">
    <source>
        <dbReference type="Proteomes" id="UP000245765"/>
    </source>
</evidence>
<keyword evidence="2" id="KW-1185">Reference proteome</keyword>
<proteinExistence type="predicted"/>
<dbReference type="EMBL" id="QGNA01000002">
    <property type="protein sequence ID" value="PWS37600.1"/>
    <property type="molecule type" value="Genomic_DNA"/>
</dbReference>
<comment type="caution">
    <text evidence="1">The sequence shown here is derived from an EMBL/GenBank/DDBJ whole genome shotgun (WGS) entry which is preliminary data.</text>
</comment>
<evidence type="ECO:0008006" key="3">
    <source>
        <dbReference type="Google" id="ProtNLM"/>
    </source>
</evidence>
<dbReference type="SUPFAM" id="SSF69279">
    <property type="entry name" value="Phage tail proteins"/>
    <property type="match status" value="1"/>
</dbReference>
<protein>
    <recommendedName>
        <fullName evidence="3">Phage late control D family protein</fullName>
    </recommendedName>
</protein>
<accession>A0A317FEV5</accession>
<evidence type="ECO:0000313" key="1">
    <source>
        <dbReference type="EMBL" id="PWS37600.1"/>
    </source>
</evidence>
<name>A0A317FEV5_9PROT</name>
<dbReference type="OrthoDB" id="4070623at2"/>
<organism evidence="1 2">
    <name type="scientific">Falsiroseomonas bella</name>
    <dbReference type="NCBI Taxonomy" id="2184016"/>
    <lineage>
        <taxon>Bacteria</taxon>
        <taxon>Pseudomonadati</taxon>
        <taxon>Pseudomonadota</taxon>
        <taxon>Alphaproteobacteria</taxon>
        <taxon>Acetobacterales</taxon>
        <taxon>Roseomonadaceae</taxon>
        <taxon>Falsiroseomonas</taxon>
    </lineage>
</organism>
<reference evidence="2" key="1">
    <citation type="submission" date="2018-05" db="EMBL/GenBank/DDBJ databases">
        <authorList>
            <person name="Du Z."/>
            <person name="Wang X."/>
        </authorList>
    </citation>
    <scope>NUCLEOTIDE SEQUENCE [LARGE SCALE GENOMIC DNA]</scope>
    <source>
        <strain evidence="2">CQN31</strain>
    </source>
</reference>
<dbReference type="Pfam" id="PF05954">
    <property type="entry name" value="Phage_GPD"/>
    <property type="match status" value="1"/>
</dbReference>
<dbReference type="AlphaFoldDB" id="A0A317FEV5"/>
<dbReference type="Proteomes" id="UP000245765">
    <property type="component" value="Unassembled WGS sequence"/>
</dbReference>